<evidence type="ECO:0000256" key="2">
    <source>
        <dbReference type="ARBA" id="ARBA00023125"/>
    </source>
</evidence>
<dbReference type="GO" id="GO:0003677">
    <property type="term" value="F:DNA binding"/>
    <property type="evidence" value="ECO:0007669"/>
    <property type="project" value="UniProtKB-UniRule"/>
</dbReference>
<dbReference type="Pfam" id="PF17937">
    <property type="entry name" value="TetR_C_28"/>
    <property type="match status" value="1"/>
</dbReference>
<dbReference type="OrthoDB" id="2356263at2"/>
<keyword evidence="3" id="KW-0804">Transcription</keyword>
<dbReference type="AlphaFoldDB" id="A0A316JB37"/>
<evidence type="ECO:0000256" key="3">
    <source>
        <dbReference type="ARBA" id="ARBA00023163"/>
    </source>
</evidence>
<gene>
    <name evidence="6" type="ORF">DKP76_08920</name>
</gene>
<dbReference type="SUPFAM" id="SSF46689">
    <property type="entry name" value="Homeodomain-like"/>
    <property type="match status" value="1"/>
</dbReference>
<evidence type="ECO:0000256" key="1">
    <source>
        <dbReference type="ARBA" id="ARBA00023015"/>
    </source>
</evidence>
<dbReference type="RefSeq" id="WP_109706109.1">
    <property type="nucleotide sequence ID" value="NZ_QGDB01000003.1"/>
</dbReference>
<dbReference type="InterPro" id="IPR001647">
    <property type="entry name" value="HTH_TetR"/>
</dbReference>
<name>A0A316JB37_9HYPH</name>
<comment type="caution">
    <text evidence="6">The sequence shown here is derived from an EMBL/GenBank/DDBJ whole genome shotgun (WGS) entry which is preliminary data.</text>
</comment>
<dbReference type="InterPro" id="IPR041479">
    <property type="entry name" value="TetR_CgmR_C"/>
</dbReference>
<accession>A0A316JB37</accession>
<reference evidence="6 7" key="1">
    <citation type="submission" date="2018-05" db="EMBL/GenBank/DDBJ databases">
        <title>Comparative genomic sequence analysis between strain HN4 and CCM 8460T (Falsochrobactrum ovis) will provide more evidence to prove that HN4 is a new species of Falsochrobactrum.</title>
        <authorList>
            <person name="Lyu W."/>
            <person name="Sun L."/>
            <person name="Yao L."/>
        </authorList>
    </citation>
    <scope>NUCLEOTIDE SEQUENCE [LARGE SCALE GENOMIC DNA]</scope>
    <source>
        <strain evidence="6 7">HN4</strain>
    </source>
</reference>
<organism evidence="6 7">
    <name type="scientific">Falsochrobactrum shanghaiense</name>
    <dbReference type="NCBI Taxonomy" id="2201899"/>
    <lineage>
        <taxon>Bacteria</taxon>
        <taxon>Pseudomonadati</taxon>
        <taxon>Pseudomonadota</taxon>
        <taxon>Alphaproteobacteria</taxon>
        <taxon>Hyphomicrobiales</taxon>
        <taxon>Brucellaceae</taxon>
        <taxon>Falsochrobactrum</taxon>
    </lineage>
</organism>
<dbReference type="Proteomes" id="UP000245865">
    <property type="component" value="Unassembled WGS sequence"/>
</dbReference>
<keyword evidence="7" id="KW-1185">Reference proteome</keyword>
<keyword evidence="2 4" id="KW-0238">DNA-binding</keyword>
<dbReference type="PRINTS" id="PR00455">
    <property type="entry name" value="HTHTETR"/>
</dbReference>
<dbReference type="Pfam" id="PF00440">
    <property type="entry name" value="TetR_N"/>
    <property type="match status" value="1"/>
</dbReference>
<evidence type="ECO:0000256" key="4">
    <source>
        <dbReference type="PROSITE-ProRule" id="PRU00335"/>
    </source>
</evidence>
<dbReference type="InterPro" id="IPR009057">
    <property type="entry name" value="Homeodomain-like_sf"/>
</dbReference>
<evidence type="ECO:0000313" key="6">
    <source>
        <dbReference type="EMBL" id="PWL17875.1"/>
    </source>
</evidence>
<feature type="domain" description="HTH tetR-type" evidence="5">
    <location>
        <begin position="7"/>
        <end position="67"/>
    </location>
</feature>
<proteinExistence type="predicted"/>
<feature type="DNA-binding region" description="H-T-H motif" evidence="4">
    <location>
        <begin position="30"/>
        <end position="49"/>
    </location>
</feature>
<keyword evidence="1" id="KW-0805">Transcription regulation</keyword>
<dbReference type="EMBL" id="QGDB01000003">
    <property type="protein sequence ID" value="PWL17875.1"/>
    <property type="molecule type" value="Genomic_DNA"/>
</dbReference>
<evidence type="ECO:0000259" key="5">
    <source>
        <dbReference type="PROSITE" id="PS50977"/>
    </source>
</evidence>
<dbReference type="Gene3D" id="1.10.357.10">
    <property type="entry name" value="Tetracycline Repressor, domain 2"/>
    <property type="match status" value="1"/>
</dbReference>
<evidence type="ECO:0000313" key="7">
    <source>
        <dbReference type="Proteomes" id="UP000245865"/>
    </source>
</evidence>
<protein>
    <submittedName>
        <fullName evidence="6">TetR/AcrR family transcriptional regulator</fullName>
    </submittedName>
</protein>
<dbReference type="PANTHER" id="PTHR47506:SF1">
    <property type="entry name" value="HTH-TYPE TRANSCRIPTIONAL REGULATOR YJDC"/>
    <property type="match status" value="1"/>
</dbReference>
<sequence>MLTRTKLSSRDRIVRAAVELAHEVGPAHLSLDAVAARAGLSKGGLLYSFPTKARLLEAVVEEYMKDHEKAVDQQQKLQQGDKNRAARAFVDVYRLQADDAPPGCGVLAALMENPDFMIPVRHYRRALLDRMLDDATDTDVVLFTYLALTGLECSKLLDCEVLSEEECRSVICRLEKILEAG</sequence>
<dbReference type="PANTHER" id="PTHR47506">
    <property type="entry name" value="TRANSCRIPTIONAL REGULATORY PROTEIN"/>
    <property type="match status" value="1"/>
</dbReference>
<dbReference type="PROSITE" id="PS50977">
    <property type="entry name" value="HTH_TETR_2"/>
    <property type="match status" value="1"/>
</dbReference>